<organism evidence="1 2">
    <name type="scientific">Prorocentrum cordatum</name>
    <dbReference type="NCBI Taxonomy" id="2364126"/>
    <lineage>
        <taxon>Eukaryota</taxon>
        <taxon>Sar</taxon>
        <taxon>Alveolata</taxon>
        <taxon>Dinophyceae</taxon>
        <taxon>Prorocentrales</taxon>
        <taxon>Prorocentraceae</taxon>
        <taxon>Prorocentrum</taxon>
    </lineage>
</organism>
<dbReference type="Proteomes" id="UP001189429">
    <property type="component" value="Unassembled WGS sequence"/>
</dbReference>
<sequence length="81" mass="8735">MTASANSLLVGLLQVVGQRPFKILSSSVLSDGLCEAEVQYFDLEAVTEGVSVQEIESPDEVEASAAEIARLVPEWEELVIQ</sequence>
<gene>
    <name evidence="1" type="ORF">PCOR1329_LOCUS43598</name>
</gene>
<name>A0ABN9U1R0_9DINO</name>
<evidence type="ECO:0000313" key="1">
    <source>
        <dbReference type="EMBL" id="CAK0851443.1"/>
    </source>
</evidence>
<dbReference type="EMBL" id="CAUYUJ010015238">
    <property type="protein sequence ID" value="CAK0851443.1"/>
    <property type="molecule type" value="Genomic_DNA"/>
</dbReference>
<proteinExistence type="predicted"/>
<keyword evidence="2" id="KW-1185">Reference proteome</keyword>
<evidence type="ECO:0000313" key="2">
    <source>
        <dbReference type="Proteomes" id="UP001189429"/>
    </source>
</evidence>
<reference evidence="1" key="1">
    <citation type="submission" date="2023-10" db="EMBL/GenBank/DDBJ databases">
        <authorList>
            <person name="Chen Y."/>
            <person name="Shah S."/>
            <person name="Dougan E. K."/>
            <person name="Thang M."/>
            <person name="Chan C."/>
        </authorList>
    </citation>
    <scope>NUCLEOTIDE SEQUENCE [LARGE SCALE GENOMIC DNA]</scope>
</reference>
<accession>A0ABN9U1R0</accession>
<protein>
    <submittedName>
        <fullName evidence="1">Uncharacterized protein</fullName>
    </submittedName>
</protein>
<feature type="non-terminal residue" evidence="1">
    <location>
        <position position="81"/>
    </location>
</feature>
<comment type="caution">
    <text evidence="1">The sequence shown here is derived from an EMBL/GenBank/DDBJ whole genome shotgun (WGS) entry which is preliminary data.</text>
</comment>